<feature type="chain" id="PRO_5043743242" description="CBM1 domain-containing protein" evidence="6">
    <location>
        <begin position="22"/>
        <end position="383"/>
    </location>
</feature>
<organism evidence="8 9">
    <name type="scientific">Arthrobotrys musiformis</name>
    <dbReference type="NCBI Taxonomy" id="47236"/>
    <lineage>
        <taxon>Eukaryota</taxon>
        <taxon>Fungi</taxon>
        <taxon>Dikarya</taxon>
        <taxon>Ascomycota</taxon>
        <taxon>Pezizomycotina</taxon>
        <taxon>Orbiliomycetes</taxon>
        <taxon>Orbiliales</taxon>
        <taxon>Orbiliaceae</taxon>
        <taxon>Arthrobotrys</taxon>
    </lineage>
</organism>
<dbReference type="PANTHER" id="PTHR31683">
    <property type="entry name" value="PECTATE LYASE 18-RELATED"/>
    <property type="match status" value="1"/>
</dbReference>
<dbReference type="SMART" id="SM00656">
    <property type="entry name" value="Amb_all"/>
    <property type="match status" value="1"/>
</dbReference>
<feature type="domain" description="CBM1" evidence="7">
    <location>
        <begin position="21"/>
        <end position="57"/>
    </location>
</feature>
<dbReference type="Proteomes" id="UP001370758">
    <property type="component" value="Unassembled WGS sequence"/>
</dbReference>
<comment type="caution">
    <text evidence="8">The sequence shown here is derived from an EMBL/GenBank/DDBJ whole genome shotgun (WGS) entry which is preliminary data.</text>
</comment>
<dbReference type="SUPFAM" id="SSF57180">
    <property type="entry name" value="Cellulose-binding domain"/>
    <property type="match status" value="1"/>
</dbReference>
<keyword evidence="3 4" id="KW-0456">Lyase</keyword>
<sequence>MRHRAQISIIIALQLTTQVLGQAQPWGQCGGSGWTGPTACVSGWCCQPSNEWYSQCIQGSCVGSTSAATSTTRSTTTSSRTTTLTTTTSRTTATSAPSPTTSANSGSCGGTSATINQLQGYGTGTSGGGSGSGITVTSCSALEAALSGTTGGVIRINGILSGCGTYRVPSDTTILGVGSNSGIINGGLYVRRVSNVIIRNLKLSPPAKGDAVNIDGSTRVWVDHCEFYSLGLVGGKDDFDGLLDVNHGSDFVTISWNKFRDHWKGSLVGHSDSNASEDTGKLHVTYHHNSFTNVNSRLPSVRFGTAHIFSNCYTDIPTSGINSRMGAQVLVEQNHFRNTKLALVTNLDSDYDGYAVHRNNIFDNSDIRITQVGSFTSPPYSYV</sequence>
<name>A0AAV9VW21_9PEZI</name>
<evidence type="ECO:0000256" key="6">
    <source>
        <dbReference type="SAM" id="SignalP"/>
    </source>
</evidence>
<dbReference type="PROSITE" id="PS51164">
    <property type="entry name" value="CBM1_2"/>
    <property type="match status" value="1"/>
</dbReference>
<keyword evidence="4" id="KW-0964">Secreted</keyword>
<feature type="signal peptide" evidence="6">
    <location>
        <begin position="1"/>
        <end position="21"/>
    </location>
</feature>
<dbReference type="PROSITE" id="PS00562">
    <property type="entry name" value="CBM1_1"/>
    <property type="match status" value="1"/>
</dbReference>
<keyword evidence="4" id="KW-0119">Carbohydrate metabolism</keyword>
<dbReference type="InterPro" id="IPR002022">
    <property type="entry name" value="Pec_lyase"/>
</dbReference>
<dbReference type="InterPro" id="IPR045032">
    <property type="entry name" value="PEL"/>
</dbReference>
<dbReference type="GO" id="GO:0030570">
    <property type="term" value="F:pectate lyase activity"/>
    <property type="evidence" value="ECO:0007669"/>
    <property type="project" value="InterPro"/>
</dbReference>
<reference evidence="8 9" key="1">
    <citation type="submission" date="2023-08" db="EMBL/GenBank/DDBJ databases">
        <authorList>
            <person name="Palmer J.M."/>
        </authorList>
    </citation>
    <scope>NUCLEOTIDE SEQUENCE [LARGE SCALE GENOMIC DNA]</scope>
    <source>
        <strain evidence="8 9">TWF481</strain>
    </source>
</reference>
<evidence type="ECO:0000256" key="2">
    <source>
        <dbReference type="ARBA" id="ARBA00022729"/>
    </source>
</evidence>
<dbReference type="InterPro" id="IPR000254">
    <property type="entry name" value="CBD"/>
</dbReference>
<keyword evidence="4" id="KW-0624">Polysaccharide degradation</keyword>
<evidence type="ECO:0000256" key="1">
    <source>
        <dbReference type="ARBA" id="ARBA00010980"/>
    </source>
</evidence>
<dbReference type="InterPro" id="IPR011050">
    <property type="entry name" value="Pectin_lyase_fold/virulence"/>
</dbReference>
<dbReference type="Pfam" id="PF00544">
    <property type="entry name" value="Pectate_lyase_4"/>
    <property type="match status" value="1"/>
</dbReference>
<proteinExistence type="inferred from homology"/>
<dbReference type="InterPro" id="IPR035971">
    <property type="entry name" value="CBD_sf"/>
</dbReference>
<evidence type="ECO:0000259" key="7">
    <source>
        <dbReference type="PROSITE" id="PS51164"/>
    </source>
</evidence>
<dbReference type="EMBL" id="JAVHJL010000010">
    <property type="protein sequence ID" value="KAK6497038.1"/>
    <property type="molecule type" value="Genomic_DNA"/>
</dbReference>
<protein>
    <recommendedName>
        <fullName evidence="7">CBM1 domain-containing protein</fullName>
    </recommendedName>
</protein>
<dbReference type="Pfam" id="PF00734">
    <property type="entry name" value="CBM_1"/>
    <property type="match status" value="1"/>
</dbReference>
<evidence type="ECO:0000256" key="3">
    <source>
        <dbReference type="ARBA" id="ARBA00023239"/>
    </source>
</evidence>
<evidence type="ECO:0000313" key="8">
    <source>
        <dbReference type="EMBL" id="KAK6497038.1"/>
    </source>
</evidence>
<gene>
    <name evidence="8" type="ORF">TWF481_002016</name>
</gene>
<feature type="compositionally biased region" description="Low complexity" evidence="5">
    <location>
        <begin position="67"/>
        <end position="103"/>
    </location>
</feature>
<evidence type="ECO:0000256" key="5">
    <source>
        <dbReference type="SAM" id="MobiDB-lite"/>
    </source>
</evidence>
<dbReference type="AlphaFoldDB" id="A0AAV9VW21"/>
<dbReference type="SMART" id="SM00236">
    <property type="entry name" value="fCBD"/>
    <property type="match status" value="1"/>
</dbReference>
<accession>A0AAV9VW21</accession>
<dbReference type="InterPro" id="IPR012334">
    <property type="entry name" value="Pectin_lyas_fold"/>
</dbReference>
<dbReference type="GO" id="GO:0030248">
    <property type="term" value="F:cellulose binding"/>
    <property type="evidence" value="ECO:0007669"/>
    <property type="project" value="InterPro"/>
</dbReference>
<dbReference type="SUPFAM" id="SSF51126">
    <property type="entry name" value="Pectin lyase-like"/>
    <property type="match status" value="1"/>
</dbReference>
<keyword evidence="2 6" id="KW-0732">Signal</keyword>
<evidence type="ECO:0000256" key="4">
    <source>
        <dbReference type="RuleBase" id="RU361173"/>
    </source>
</evidence>
<evidence type="ECO:0000313" key="9">
    <source>
        <dbReference type="Proteomes" id="UP001370758"/>
    </source>
</evidence>
<dbReference type="GO" id="GO:0005576">
    <property type="term" value="C:extracellular region"/>
    <property type="evidence" value="ECO:0007669"/>
    <property type="project" value="UniProtKB-SubCell"/>
</dbReference>
<feature type="region of interest" description="Disordered" evidence="5">
    <location>
        <begin position="67"/>
        <end position="109"/>
    </location>
</feature>
<comment type="similarity">
    <text evidence="1 4">Belongs to the polysaccharide lyase 1 family.</text>
</comment>
<dbReference type="PANTHER" id="PTHR31683:SF18">
    <property type="entry name" value="PECTATE LYASE 21-RELATED"/>
    <property type="match status" value="1"/>
</dbReference>
<comment type="subcellular location">
    <subcellularLocation>
        <location evidence="4">Secreted</location>
    </subcellularLocation>
</comment>
<dbReference type="Gene3D" id="2.160.20.10">
    <property type="entry name" value="Single-stranded right-handed beta-helix, Pectin lyase-like"/>
    <property type="match status" value="1"/>
</dbReference>
<keyword evidence="9" id="KW-1185">Reference proteome</keyword>
<dbReference type="GO" id="GO:0000272">
    <property type="term" value="P:polysaccharide catabolic process"/>
    <property type="evidence" value="ECO:0007669"/>
    <property type="project" value="UniProtKB-KW"/>
</dbReference>